<dbReference type="PANTHER" id="PTHR45736">
    <property type="entry name" value="ZINC FINGER MYM-TYPE PROTEIN"/>
    <property type="match status" value="1"/>
</dbReference>
<proteinExistence type="predicted"/>
<dbReference type="EMBL" id="VSRR010003435">
    <property type="protein sequence ID" value="MPC36150.1"/>
    <property type="molecule type" value="Genomic_DNA"/>
</dbReference>
<reference evidence="2 3" key="1">
    <citation type="submission" date="2019-05" db="EMBL/GenBank/DDBJ databases">
        <title>Another draft genome of Portunus trituberculatus and its Hox gene families provides insights of decapod evolution.</title>
        <authorList>
            <person name="Jeong J.-H."/>
            <person name="Song I."/>
            <person name="Kim S."/>
            <person name="Choi T."/>
            <person name="Kim D."/>
            <person name="Ryu S."/>
            <person name="Kim W."/>
        </authorList>
    </citation>
    <scope>NUCLEOTIDE SEQUENCE [LARGE SCALE GENOMIC DNA]</scope>
    <source>
        <tissue evidence="2">Muscle</tissue>
    </source>
</reference>
<evidence type="ECO:0000313" key="2">
    <source>
        <dbReference type="EMBL" id="MPC36150.1"/>
    </source>
</evidence>
<protein>
    <submittedName>
        <fullName evidence="2">Zinc finger MYM-type protein 3</fullName>
    </submittedName>
</protein>
<feature type="compositionally biased region" description="Polar residues" evidence="1">
    <location>
        <begin position="269"/>
        <end position="279"/>
    </location>
</feature>
<dbReference type="Proteomes" id="UP000324222">
    <property type="component" value="Unassembled WGS sequence"/>
</dbReference>
<evidence type="ECO:0000256" key="1">
    <source>
        <dbReference type="SAM" id="MobiDB-lite"/>
    </source>
</evidence>
<dbReference type="PANTHER" id="PTHR45736:SF1">
    <property type="entry name" value="WITHOUT CHILDREN, ISOFORM B"/>
    <property type="match status" value="1"/>
</dbReference>
<dbReference type="OrthoDB" id="10025028at2759"/>
<keyword evidence="3" id="KW-1185">Reference proteome</keyword>
<sequence>MNAEDVAHYLYHGGHQLRVFCSDSCVNVFILSARKIVVCEACKVKKYNFDMIHRQVDEDFRDYFFCSLNCLDCKEPIVNGMKYQQVTAELLRLLTPPTMVNKTTSCRPHTTTKGVYCKPHPWHRQTQTESSDTDSKAPAVLPVPVPIYVPTPMMTYSMPYPVPVFVPIPLPVPIFIPTTARTTTDIAKMMNKIQDEMPEDPYEAEMVMLARASSESIEAETPAEKTQKNPSPPTACENPAVIDELKDVDVSCLDTVEDDIPRLSLKPSDATNIVNSMTEAENVDSEEEGEEQNRKKRKLQHEDGNPKKKMLLSGSHEPASVSDPEREPQSTSSLSAVHLEEEYPDTFLNVSTSVEV</sequence>
<dbReference type="AlphaFoldDB" id="A0A5B7END2"/>
<organism evidence="2 3">
    <name type="scientific">Portunus trituberculatus</name>
    <name type="common">Swimming crab</name>
    <name type="synonym">Neptunus trituberculatus</name>
    <dbReference type="NCBI Taxonomy" id="210409"/>
    <lineage>
        <taxon>Eukaryota</taxon>
        <taxon>Metazoa</taxon>
        <taxon>Ecdysozoa</taxon>
        <taxon>Arthropoda</taxon>
        <taxon>Crustacea</taxon>
        <taxon>Multicrustacea</taxon>
        <taxon>Malacostraca</taxon>
        <taxon>Eumalacostraca</taxon>
        <taxon>Eucarida</taxon>
        <taxon>Decapoda</taxon>
        <taxon>Pleocyemata</taxon>
        <taxon>Brachyura</taxon>
        <taxon>Eubrachyura</taxon>
        <taxon>Portunoidea</taxon>
        <taxon>Portunidae</taxon>
        <taxon>Portuninae</taxon>
        <taxon>Portunus</taxon>
    </lineage>
</organism>
<evidence type="ECO:0000313" key="3">
    <source>
        <dbReference type="Proteomes" id="UP000324222"/>
    </source>
</evidence>
<feature type="compositionally biased region" description="Acidic residues" evidence="1">
    <location>
        <begin position="281"/>
        <end position="290"/>
    </location>
</feature>
<name>A0A5B7END2_PORTR</name>
<dbReference type="InterPro" id="IPR051284">
    <property type="entry name" value="ZnF_MYMT-QRICH1"/>
</dbReference>
<comment type="caution">
    <text evidence="2">The sequence shown here is derived from an EMBL/GenBank/DDBJ whole genome shotgun (WGS) entry which is preliminary data.</text>
</comment>
<feature type="region of interest" description="Disordered" evidence="1">
    <location>
        <begin position="213"/>
        <end position="242"/>
    </location>
</feature>
<gene>
    <name evidence="2" type="primary">Zmym3</name>
    <name evidence="2" type="ORF">E2C01_029598</name>
</gene>
<feature type="region of interest" description="Disordered" evidence="1">
    <location>
        <begin position="263"/>
        <end position="356"/>
    </location>
</feature>
<feature type="region of interest" description="Disordered" evidence="1">
    <location>
        <begin position="118"/>
        <end position="137"/>
    </location>
</feature>
<accession>A0A5B7END2</accession>